<dbReference type="HOGENOM" id="CLU_354407_0_0_10"/>
<dbReference type="InterPro" id="IPR045554">
    <property type="entry name" value="bpX0"/>
</dbReference>
<dbReference type="eggNOG" id="COG2425">
    <property type="taxonomic scope" value="Bacteria"/>
</dbReference>
<dbReference type="EMBL" id="CP002691">
    <property type="protein sequence ID" value="AEE53802.1"/>
    <property type="molecule type" value="Genomic_DNA"/>
</dbReference>
<gene>
    <name evidence="3" type="ordered locus">Halhy_5979</name>
</gene>
<reference key="2">
    <citation type="submission" date="2011-04" db="EMBL/GenBank/DDBJ databases">
        <title>Complete sequence of chromosome of Haliscomenobacter hydrossis DSM 1100.</title>
        <authorList>
            <consortium name="US DOE Joint Genome Institute (JGI-PGF)"/>
            <person name="Lucas S."/>
            <person name="Han J."/>
            <person name="Lapidus A."/>
            <person name="Bruce D."/>
            <person name="Goodwin L."/>
            <person name="Pitluck S."/>
            <person name="Peters L."/>
            <person name="Kyrpides N."/>
            <person name="Mavromatis K."/>
            <person name="Ivanova N."/>
            <person name="Ovchinnikova G."/>
            <person name="Pagani I."/>
            <person name="Daligault H."/>
            <person name="Detter J.C."/>
            <person name="Han C."/>
            <person name="Land M."/>
            <person name="Hauser L."/>
            <person name="Markowitz V."/>
            <person name="Cheng J.-F."/>
            <person name="Hugenholtz P."/>
            <person name="Woyke T."/>
            <person name="Wu D."/>
            <person name="Verbarg S."/>
            <person name="Frueling A."/>
            <person name="Brambilla E."/>
            <person name="Klenk H.-P."/>
            <person name="Eisen J.A."/>
        </authorList>
    </citation>
    <scope>NUCLEOTIDE SEQUENCE</scope>
    <source>
        <strain>DSM 1100</strain>
    </source>
</reference>
<dbReference type="Pfam" id="PF19917">
    <property type="entry name" value="bpX1"/>
    <property type="match status" value="1"/>
</dbReference>
<evidence type="ECO:0000259" key="1">
    <source>
        <dbReference type="Pfam" id="PF19915"/>
    </source>
</evidence>
<reference evidence="3 4" key="1">
    <citation type="journal article" date="2011" name="Stand. Genomic Sci.">
        <title>Complete genome sequence of Haliscomenobacter hydrossis type strain (O).</title>
        <authorList>
            <consortium name="US DOE Joint Genome Institute (JGI-PGF)"/>
            <person name="Daligault H."/>
            <person name="Lapidus A."/>
            <person name="Zeytun A."/>
            <person name="Nolan M."/>
            <person name="Lucas S."/>
            <person name="Del Rio T.G."/>
            <person name="Tice H."/>
            <person name="Cheng J.F."/>
            <person name="Tapia R."/>
            <person name="Han C."/>
            <person name="Goodwin L."/>
            <person name="Pitluck S."/>
            <person name="Liolios K."/>
            <person name="Pagani I."/>
            <person name="Ivanova N."/>
            <person name="Huntemann M."/>
            <person name="Mavromatis K."/>
            <person name="Mikhailova N."/>
            <person name="Pati A."/>
            <person name="Chen A."/>
            <person name="Palaniappan K."/>
            <person name="Land M."/>
            <person name="Hauser L."/>
            <person name="Brambilla E.M."/>
            <person name="Rohde M."/>
            <person name="Verbarg S."/>
            <person name="Goker M."/>
            <person name="Bristow J."/>
            <person name="Eisen J.A."/>
            <person name="Markowitz V."/>
            <person name="Hugenholtz P."/>
            <person name="Kyrpides N.C."/>
            <person name="Klenk H.P."/>
            <person name="Woyke T."/>
        </authorList>
    </citation>
    <scope>NUCLEOTIDE SEQUENCE [LARGE SCALE GENOMIC DNA]</scope>
    <source>
        <strain evidence="4">ATCC 27775 / DSM 1100 / LMG 10767 / O</strain>
    </source>
</reference>
<sequence>MSSSQTAARYFQPRKGDFWEWSNVDQVITWIDGQTICYAQDLMDILKSLQPQGLPPLETVILLIAACRQEWHTIDFPNLDALAAKGAVENEETELVLAGALDSHRLTKQADFDINLLPCLNLLKRIHALPEELRTGSMRVHLIKRIFSHYTPFITPVVASIYIKEFESGALRKVVLNIKRSNKSQFQDIHAVFSPLFGIEDLETYVRVGLEKVPEPTPVPNPDTEPDDLLTQLSKQQQTAGLARLTKRLIAALNIPPHTHGASDQPLGGVSDLSNRGDFDRLLISELANDDDTLSARLVNNEALYLRRETPPDPQVQERVILVDVSLRLWGIPKVFAVSVALGIALNNTHHASIAAYALGQKTIGPSALSSKAEVVTFLEKIDPALHCAEGLKIHFRQHPKTASKAIFFITSEDALLDKNFSQHLNELATELDYVLVVSRTGTLLFYKMVNGHRRLLSTSVFDLKELLFGTIQSALPSELVEELNLKTEPWISHSGLFLPAFPGRLMREEVAFDGTVLVAVLPCKRVWFWQSAQKGAIEVLRNIEDGGYTFYLAENELKCIIVKTKEHKFIAYLFKDNKLFAVVDLHAKLIRYHPRQNVVKLPEMEGQVVACGYEGGNLFIGLNHPASPNYYYHHKNITHVIELNTHTISPLPEKRFIPKEHSPLTMHPIKKMVHCGYSVLRNIKEIGFTPEGFIQLDQHRIVSVDGKLWLVKTLKDNITMRKFEPETRPAAQFYTRSVTWQNGSKITLDSRGFLQLFRPASPTAEFTITLIIGQPLAAFSRSGAYTGNPYFYDVSPDKITSPSHFYKTIIVEFIKKLD</sequence>
<evidence type="ECO:0000313" key="3">
    <source>
        <dbReference type="EMBL" id="AEE53802.1"/>
    </source>
</evidence>
<accession>F4L0C9</accession>
<evidence type="ECO:0000313" key="4">
    <source>
        <dbReference type="Proteomes" id="UP000008461"/>
    </source>
</evidence>
<dbReference type="OrthoDB" id="780958at2"/>
<protein>
    <submittedName>
        <fullName evidence="3">Uncharacterized protein</fullName>
    </submittedName>
</protein>
<organism evidence="3 4">
    <name type="scientific">Haliscomenobacter hydrossis (strain ATCC 27775 / DSM 1100 / LMG 10767 / O)</name>
    <dbReference type="NCBI Taxonomy" id="760192"/>
    <lineage>
        <taxon>Bacteria</taxon>
        <taxon>Pseudomonadati</taxon>
        <taxon>Bacteroidota</taxon>
        <taxon>Saprospiria</taxon>
        <taxon>Saprospirales</taxon>
        <taxon>Haliscomenobacteraceae</taxon>
        <taxon>Haliscomenobacter</taxon>
    </lineage>
</organism>
<evidence type="ECO:0000259" key="2">
    <source>
        <dbReference type="Pfam" id="PF19917"/>
    </source>
</evidence>
<dbReference type="AlphaFoldDB" id="F4L0C9"/>
<keyword evidence="4" id="KW-1185">Reference proteome</keyword>
<dbReference type="KEGG" id="hhy:Halhy_5979"/>
<feature type="domain" description="MoxR-vWA-beta-propeller ternary system" evidence="2">
    <location>
        <begin position="737"/>
        <end position="818"/>
    </location>
</feature>
<dbReference type="InterPro" id="IPR045553">
    <property type="entry name" value="bpX1"/>
</dbReference>
<dbReference type="Pfam" id="PF19915">
    <property type="entry name" value="bpX0"/>
    <property type="match status" value="1"/>
</dbReference>
<dbReference type="RefSeq" id="WP_013768329.1">
    <property type="nucleotide sequence ID" value="NC_015510.1"/>
</dbReference>
<proteinExistence type="predicted"/>
<dbReference type="STRING" id="760192.Halhy_5979"/>
<name>F4L0C9_HALH1</name>
<dbReference type="Proteomes" id="UP000008461">
    <property type="component" value="Chromosome"/>
</dbReference>
<feature type="domain" description="MoxR-vWA-beta-propeller ternary system" evidence="1">
    <location>
        <begin position="33"/>
        <end position="204"/>
    </location>
</feature>